<feature type="domain" description="HTH arsR-type" evidence="4">
    <location>
        <begin position="30"/>
        <end position="120"/>
    </location>
</feature>
<evidence type="ECO:0000313" key="5">
    <source>
        <dbReference type="EMBL" id="GAB57851.1"/>
    </source>
</evidence>
<dbReference type="InterPro" id="IPR001845">
    <property type="entry name" value="HTH_ArsR_DNA-bd_dom"/>
</dbReference>
<dbReference type="SMART" id="SM00418">
    <property type="entry name" value="HTH_ARSR"/>
    <property type="match status" value="1"/>
</dbReference>
<evidence type="ECO:0000259" key="4">
    <source>
        <dbReference type="PROSITE" id="PS50987"/>
    </source>
</evidence>
<evidence type="ECO:0000256" key="1">
    <source>
        <dbReference type="ARBA" id="ARBA00023015"/>
    </source>
</evidence>
<dbReference type="Gene3D" id="1.10.10.10">
    <property type="entry name" value="Winged helix-like DNA-binding domain superfamily/Winged helix DNA-binding domain"/>
    <property type="match status" value="1"/>
</dbReference>
<dbReference type="Pfam" id="PF01022">
    <property type="entry name" value="HTH_5"/>
    <property type="match status" value="1"/>
</dbReference>
<dbReference type="SUPFAM" id="SSF46785">
    <property type="entry name" value="Winged helix' DNA-binding domain"/>
    <property type="match status" value="1"/>
</dbReference>
<dbReference type="InterPro" id="IPR036390">
    <property type="entry name" value="WH_DNA-bd_sf"/>
</dbReference>
<dbReference type="EMBL" id="BAFK01000003">
    <property type="protein sequence ID" value="GAB57851.1"/>
    <property type="molecule type" value="Genomic_DNA"/>
</dbReference>
<dbReference type="PANTHER" id="PTHR33154">
    <property type="entry name" value="TRANSCRIPTIONAL REGULATOR, ARSR FAMILY"/>
    <property type="match status" value="1"/>
</dbReference>
<dbReference type="PROSITE" id="PS50987">
    <property type="entry name" value="HTH_ARSR_2"/>
    <property type="match status" value="1"/>
</dbReference>
<accession>I1DUX3</accession>
<dbReference type="PANTHER" id="PTHR33154:SF28">
    <property type="entry name" value="HTH-TYPE TRANSCRIPTIONAL REGULATOR YGAV-RELATED"/>
    <property type="match status" value="1"/>
</dbReference>
<dbReference type="GO" id="GO:0003677">
    <property type="term" value="F:DNA binding"/>
    <property type="evidence" value="ECO:0007669"/>
    <property type="project" value="UniProtKB-KW"/>
</dbReference>
<evidence type="ECO:0000256" key="3">
    <source>
        <dbReference type="ARBA" id="ARBA00023163"/>
    </source>
</evidence>
<protein>
    <submittedName>
        <fullName evidence="5">Transcriptional activator hlyU</fullName>
    </submittedName>
</protein>
<name>I1DUX3_9GAMM</name>
<dbReference type="RefSeq" id="WP_008218997.1">
    <property type="nucleotide sequence ID" value="NZ_BAFK01000003.1"/>
</dbReference>
<dbReference type="AlphaFoldDB" id="I1DUX3"/>
<sequence length="120" mass="13455">MIILSLSTEIGNIEPSRQIELDVMNLSDMLKNSAKAVKLLKAVSNERRLLILCHLLEGELSVGEMNQKLELSQSALSQHLALLRKHKLVKTRKAAQTVYYSLNSKEAEALIALLHKLYCS</sequence>
<dbReference type="CDD" id="cd00090">
    <property type="entry name" value="HTH_ARSR"/>
    <property type="match status" value="1"/>
</dbReference>
<dbReference type="PRINTS" id="PR00778">
    <property type="entry name" value="HTHARSR"/>
</dbReference>
<proteinExistence type="predicted"/>
<dbReference type="InterPro" id="IPR011991">
    <property type="entry name" value="ArsR-like_HTH"/>
</dbReference>
<dbReference type="STRING" id="562729.RNAN_0821"/>
<dbReference type="FunFam" id="1.10.10.10:FF:000403">
    <property type="entry name" value="ArsR family transcriptional regulator"/>
    <property type="match status" value="1"/>
</dbReference>
<evidence type="ECO:0000313" key="6">
    <source>
        <dbReference type="Proteomes" id="UP000004374"/>
    </source>
</evidence>
<dbReference type="NCBIfam" id="NF033788">
    <property type="entry name" value="HTH_metalloreg"/>
    <property type="match status" value="1"/>
</dbReference>
<dbReference type="GO" id="GO:0003700">
    <property type="term" value="F:DNA-binding transcription factor activity"/>
    <property type="evidence" value="ECO:0007669"/>
    <property type="project" value="InterPro"/>
</dbReference>
<dbReference type="InterPro" id="IPR051081">
    <property type="entry name" value="HTH_MetalResp_TranReg"/>
</dbReference>
<keyword evidence="6" id="KW-1185">Reference proteome</keyword>
<keyword evidence="1" id="KW-0805">Transcription regulation</keyword>
<organism evidence="5 6">
    <name type="scientific">Rheinheimera nanhaiensis E407-8</name>
    <dbReference type="NCBI Taxonomy" id="562729"/>
    <lineage>
        <taxon>Bacteria</taxon>
        <taxon>Pseudomonadati</taxon>
        <taxon>Pseudomonadota</taxon>
        <taxon>Gammaproteobacteria</taxon>
        <taxon>Chromatiales</taxon>
        <taxon>Chromatiaceae</taxon>
        <taxon>Rheinheimera</taxon>
    </lineage>
</organism>
<dbReference type="InterPro" id="IPR036388">
    <property type="entry name" value="WH-like_DNA-bd_sf"/>
</dbReference>
<dbReference type="Proteomes" id="UP000004374">
    <property type="component" value="Unassembled WGS sequence"/>
</dbReference>
<keyword evidence="2" id="KW-0238">DNA-binding</keyword>
<reference evidence="5 6" key="1">
    <citation type="journal article" date="2012" name="J. Bacteriol.">
        <title>Genome Sequence of the Protease-Producing Bacterium Rheinheimera nanhaiensis E407-8T, Isolated from Deep-Sea Sediment of the South China Sea.</title>
        <authorList>
            <person name="Zhang X.-Y."/>
            <person name="Zhang Y.-J."/>
            <person name="Qin Q.-L."/>
            <person name="Xie B.-B."/>
            <person name="Chen X.-L."/>
            <person name="Zhou B.-C."/>
            <person name="Zhang Y.-Z."/>
        </authorList>
    </citation>
    <scope>NUCLEOTIDE SEQUENCE [LARGE SCALE GENOMIC DNA]</scope>
    <source>
        <strain evidence="5 6">E407-8</strain>
    </source>
</reference>
<keyword evidence="3" id="KW-0804">Transcription</keyword>
<gene>
    <name evidence="5" type="primary">hlyU</name>
    <name evidence="5" type="ORF">RNAN_0821</name>
</gene>
<comment type="caution">
    <text evidence="5">The sequence shown here is derived from an EMBL/GenBank/DDBJ whole genome shotgun (WGS) entry which is preliminary data.</text>
</comment>
<evidence type="ECO:0000256" key="2">
    <source>
        <dbReference type="ARBA" id="ARBA00023125"/>
    </source>
</evidence>